<protein>
    <submittedName>
        <fullName evidence="3">DNA binding domain-containing protein</fullName>
    </submittedName>
</protein>
<accession>A0ABY8VHE2</accession>
<gene>
    <name evidence="3" type="ORF">QP027_11475</name>
</gene>
<evidence type="ECO:0000259" key="1">
    <source>
        <dbReference type="Pfam" id="PF04326"/>
    </source>
</evidence>
<evidence type="ECO:0000259" key="2">
    <source>
        <dbReference type="Pfam" id="PF12802"/>
    </source>
</evidence>
<dbReference type="Gene3D" id="1.10.10.10">
    <property type="entry name" value="Winged helix-like DNA-binding domain superfamily/Winged helix DNA-binding domain"/>
    <property type="match status" value="1"/>
</dbReference>
<evidence type="ECO:0000313" key="4">
    <source>
        <dbReference type="Proteomes" id="UP001225598"/>
    </source>
</evidence>
<dbReference type="InterPro" id="IPR038475">
    <property type="entry name" value="RecG_C_sf"/>
</dbReference>
<dbReference type="PANTHER" id="PTHR30595">
    <property type="entry name" value="GLPR-RELATED TRANSCRIPTIONAL REPRESSOR"/>
    <property type="match status" value="1"/>
</dbReference>
<sequence>MHSDEITRLISQGQGLKVAFARRTSPAYINERAVIESLTCLANGEGGTLCIGVDQDGTVSGCYPFHSNETDPHALESMIKRHTSPPLASHVDVVQIDGEEVVAITVEPSLTPVATRWGVYRARRLNTQGIAECHGMDPTYLFTRYRDANGIDWARIPATGATEDDLDPAAFDAWRELIAASDGDPVLAELSDDDLVRALGLRDDSIEPITLGAVLLFGTPDAIARHLPYHRIVFVEVGTMRRTLRSSAALAIFLNDLHKQSEKLGVPVKELVVNAVTHRDYFLPQAIYVSTDDKRTSVTSPGGFPRGVTGDKACSSTATYAPRSLVLSTAISRSGIATGAGLGLMKVTTEQLQAGHPAPTFQGTHDQAVTVTVSHTLVDDQLPHIIASSPEPLSLDALHIVHYFHTHPEASDEEAATATQLSVSEVLAVCQRWPVFRRQAAGVDDSPEARVVQFIAGQGEATSGDVATAMQVSQQRAYRLLKKLVDQGRLEKTGQTRTTRYRLP</sequence>
<dbReference type="SUPFAM" id="SSF46785">
    <property type="entry name" value="Winged helix' DNA-binding domain"/>
    <property type="match status" value="1"/>
</dbReference>
<dbReference type="InterPro" id="IPR038461">
    <property type="entry name" value="Schlafen_AlbA_2_dom_sf"/>
</dbReference>
<evidence type="ECO:0000313" key="3">
    <source>
        <dbReference type="EMBL" id="WIM67683.1"/>
    </source>
</evidence>
<dbReference type="Pfam" id="PF13749">
    <property type="entry name" value="HATPase_c_4"/>
    <property type="match status" value="1"/>
</dbReference>
<dbReference type="Gene3D" id="6.10.10.130">
    <property type="match status" value="1"/>
</dbReference>
<proteinExistence type="predicted"/>
<dbReference type="InterPro" id="IPR007421">
    <property type="entry name" value="Schlafen_AlbA_2_dom"/>
</dbReference>
<dbReference type="InterPro" id="IPR011991">
    <property type="entry name" value="ArsR-like_HTH"/>
</dbReference>
<organism evidence="3 4">
    <name type="scientific">Corynebacterium breve</name>
    <dbReference type="NCBI Taxonomy" id="3049799"/>
    <lineage>
        <taxon>Bacteria</taxon>
        <taxon>Bacillati</taxon>
        <taxon>Actinomycetota</taxon>
        <taxon>Actinomycetes</taxon>
        <taxon>Mycobacteriales</taxon>
        <taxon>Corynebacteriaceae</taxon>
        <taxon>Corynebacterium</taxon>
    </lineage>
</organism>
<dbReference type="Pfam" id="PF12802">
    <property type="entry name" value="MarR_2"/>
    <property type="match status" value="1"/>
</dbReference>
<feature type="domain" description="HTH marR-type" evidence="2">
    <location>
        <begin position="443"/>
        <end position="493"/>
    </location>
</feature>
<dbReference type="InterPro" id="IPR000835">
    <property type="entry name" value="HTH_MarR-typ"/>
</dbReference>
<name>A0ABY8VHE2_9CORY</name>
<dbReference type="RefSeq" id="WP_284824957.1">
    <property type="nucleotide sequence ID" value="NZ_CP126969.1"/>
</dbReference>
<dbReference type="InterPro" id="IPR036390">
    <property type="entry name" value="WH_DNA-bd_sf"/>
</dbReference>
<dbReference type="Gene3D" id="3.30.950.30">
    <property type="entry name" value="Schlafen, AAA domain"/>
    <property type="match status" value="1"/>
</dbReference>
<keyword evidence="4" id="KW-1185">Reference proteome</keyword>
<dbReference type="Pfam" id="PF04326">
    <property type="entry name" value="SLFN_AlbA_2"/>
    <property type="match status" value="1"/>
</dbReference>
<dbReference type="Gene3D" id="3.30.565.60">
    <property type="match status" value="1"/>
</dbReference>
<dbReference type="InterPro" id="IPR036388">
    <property type="entry name" value="WH-like_DNA-bd_sf"/>
</dbReference>
<feature type="domain" description="Schlafen AlbA-2" evidence="1">
    <location>
        <begin position="31"/>
        <end position="124"/>
    </location>
</feature>
<dbReference type="Proteomes" id="UP001225598">
    <property type="component" value="Chromosome"/>
</dbReference>
<reference evidence="3 4" key="1">
    <citation type="submission" date="2023-05" db="EMBL/GenBank/DDBJ databases">
        <title>Corynebacterium suedekumii sp. nov. and Corynebacterium breve sp. nov. isolated from raw cow's milk.</title>
        <authorList>
            <person name="Baer M.K."/>
            <person name="Mehl L."/>
            <person name="Hellmuth R."/>
            <person name="Marke G."/>
            <person name="Lipski A."/>
        </authorList>
    </citation>
    <scope>NUCLEOTIDE SEQUENCE [LARGE SCALE GENOMIC DNA]</scope>
    <source>
        <strain evidence="3 4">R4</strain>
    </source>
</reference>
<dbReference type="CDD" id="cd00090">
    <property type="entry name" value="HTH_ARSR"/>
    <property type="match status" value="1"/>
</dbReference>
<dbReference type="EMBL" id="CP126969">
    <property type="protein sequence ID" value="WIM67683.1"/>
    <property type="molecule type" value="Genomic_DNA"/>
</dbReference>
<dbReference type="PANTHER" id="PTHR30595:SF6">
    <property type="entry name" value="SCHLAFEN ALBA-2 DOMAIN-CONTAINING PROTEIN"/>
    <property type="match status" value="1"/>
</dbReference>